<keyword evidence="3" id="KW-0731">Sigma factor</keyword>
<dbReference type="InterPro" id="IPR039425">
    <property type="entry name" value="RNA_pol_sigma-70-like"/>
</dbReference>
<dbReference type="PANTHER" id="PTHR43133">
    <property type="entry name" value="RNA POLYMERASE ECF-TYPE SIGMA FACTO"/>
    <property type="match status" value="1"/>
</dbReference>
<evidence type="ECO:0000259" key="6">
    <source>
        <dbReference type="Pfam" id="PF04542"/>
    </source>
</evidence>
<evidence type="ECO:0000256" key="2">
    <source>
        <dbReference type="ARBA" id="ARBA00023015"/>
    </source>
</evidence>
<evidence type="ECO:0000313" key="9">
    <source>
        <dbReference type="Proteomes" id="UP000316426"/>
    </source>
</evidence>
<gene>
    <name evidence="8" type="primary">sigM_1</name>
    <name evidence="8" type="ORF">Spa11_01100</name>
</gene>
<organism evidence="8 9">
    <name type="scientific">Botrimarina mediterranea</name>
    <dbReference type="NCBI Taxonomy" id="2528022"/>
    <lineage>
        <taxon>Bacteria</taxon>
        <taxon>Pseudomonadati</taxon>
        <taxon>Planctomycetota</taxon>
        <taxon>Planctomycetia</taxon>
        <taxon>Pirellulales</taxon>
        <taxon>Lacipirellulaceae</taxon>
        <taxon>Botrimarina</taxon>
    </lineage>
</organism>
<dbReference type="KEGG" id="bmei:Spa11_01100"/>
<keyword evidence="9" id="KW-1185">Reference proteome</keyword>
<dbReference type="SUPFAM" id="SSF88946">
    <property type="entry name" value="Sigma2 domain of RNA polymerase sigma factors"/>
    <property type="match status" value="1"/>
</dbReference>
<dbReference type="AlphaFoldDB" id="A0A518K2A6"/>
<sequence>MLPSANEPMSDRECPTTDAPAEGHEAEIDQFIRRLTDHQVDLQGFILSSLGSYSDALDVLQQTNIALWKKADQFHAGSPFMPWALQVAKYEILAFLRKRRRDRHQFSSEVVELMVDMAIQRSSNLSQRSEALMDCIKELPERSRHFLAIRYASDRSVSEVAEISGRTVEAVKSVFLRIRRSLEECIDRRLTSEARS</sequence>
<reference evidence="8 9" key="1">
    <citation type="submission" date="2019-02" db="EMBL/GenBank/DDBJ databases">
        <title>Deep-cultivation of Planctomycetes and their phenomic and genomic characterization uncovers novel biology.</title>
        <authorList>
            <person name="Wiegand S."/>
            <person name="Jogler M."/>
            <person name="Boedeker C."/>
            <person name="Pinto D."/>
            <person name="Vollmers J."/>
            <person name="Rivas-Marin E."/>
            <person name="Kohn T."/>
            <person name="Peeters S.H."/>
            <person name="Heuer A."/>
            <person name="Rast P."/>
            <person name="Oberbeckmann S."/>
            <person name="Bunk B."/>
            <person name="Jeske O."/>
            <person name="Meyerdierks A."/>
            <person name="Storesund J.E."/>
            <person name="Kallscheuer N."/>
            <person name="Luecker S."/>
            <person name="Lage O.M."/>
            <person name="Pohl T."/>
            <person name="Merkel B.J."/>
            <person name="Hornburger P."/>
            <person name="Mueller R.-W."/>
            <person name="Bruemmer F."/>
            <person name="Labrenz M."/>
            <person name="Spormann A.M."/>
            <person name="Op den Camp H."/>
            <person name="Overmann J."/>
            <person name="Amann R."/>
            <person name="Jetten M.S.M."/>
            <person name="Mascher T."/>
            <person name="Medema M.H."/>
            <person name="Devos D.P."/>
            <person name="Kaster A.-K."/>
            <person name="Ovreas L."/>
            <person name="Rohde M."/>
            <person name="Galperin M.Y."/>
            <person name="Jogler C."/>
        </authorList>
    </citation>
    <scope>NUCLEOTIDE SEQUENCE [LARGE SCALE GENOMIC DNA]</scope>
    <source>
        <strain evidence="8 9">Spa11</strain>
    </source>
</reference>
<dbReference type="InterPro" id="IPR013249">
    <property type="entry name" value="RNA_pol_sigma70_r4_t2"/>
</dbReference>
<evidence type="ECO:0000256" key="4">
    <source>
        <dbReference type="ARBA" id="ARBA00023163"/>
    </source>
</evidence>
<dbReference type="InterPro" id="IPR013324">
    <property type="entry name" value="RNA_pol_sigma_r3/r4-like"/>
</dbReference>
<name>A0A518K2A6_9BACT</name>
<feature type="domain" description="RNA polymerase sigma factor 70 region 4 type 2" evidence="7">
    <location>
        <begin position="130"/>
        <end position="181"/>
    </location>
</feature>
<dbReference type="InterPro" id="IPR014284">
    <property type="entry name" value="RNA_pol_sigma-70_dom"/>
</dbReference>
<dbReference type="GO" id="GO:0003677">
    <property type="term" value="F:DNA binding"/>
    <property type="evidence" value="ECO:0007669"/>
    <property type="project" value="InterPro"/>
</dbReference>
<evidence type="ECO:0000259" key="7">
    <source>
        <dbReference type="Pfam" id="PF08281"/>
    </source>
</evidence>
<comment type="similarity">
    <text evidence="1">Belongs to the sigma-70 factor family. ECF subfamily.</text>
</comment>
<protein>
    <submittedName>
        <fullName evidence="8">RNA polymerase sigma factor SigM</fullName>
    </submittedName>
</protein>
<dbReference type="Pfam" id="PF04542">
    <property type="entry name" value="Sigma70_r2"/>
    <property type="match status" value="1"/>
</dbReference>
<feature type="region of interest" description="Disordered" evidence="5">
    <location>
        <begin position="1"/>
        <end position="21"/>
    </location>
</feature>
<dbReference type="Gene3D" id="1.10.10.10">
    <property type="entry name" value="Winged helix-like DNA-binding domain superfamily/Winged helix DNA-binding domain"/>
    <property type="match status" value="1"/>
</dbReference>
<dbReference type="Gene3D" id="1.10.1740.10">
    <property type="match status" value="1"/>
</dbReference>
<dbReference type="Pfam" id="PF08281">
    <property type="entry name" value="Sigma70_r4_2"/>
    <property type="match status" value="1"/>
</dbReference>
<feature type="compositionally biased region" description="Basic and acidic residues" evidence="5">
    <location>
        <begin position="9"/>
        <end position="21"/>
    </location>
</feature>
<dbReference type="InterPro" id="IPR014331">
    <property type="entry name" value="RNA_pol_sigma70_ECF_RHOBA"/>
</dbReference>
<dbReference type="GO" id="GO:0016987">
    <property type="term" value="F:sigma factor activity"/>
    <property type="evidence" value="ECO:0007669"/>
    <property type="project" value="UniProtKB-KW"/>
</dbReference>
<dbReference type="InterPro" id="IPR036388">
    <property type="entry name" value="WH-like_DNA-bd_sf"/>
</dbReference>
<evidence type="ECO:0000256" key="3">
    <source>
        <dbReference type="ARBA" id="ARBA00023082"/>
    </source>
</evidence>
<keyword evidence="2" id="KW-0805">Transcription regulation</keyword>
<evidence type="ECO:0000256" key="1">
    <source>
        <dbReference type="ARBA" id="ARBA00010641"/>
    </source>
</evidence>
<dbReference type="Proteomes" id="UP000316426">
    <property type="component" value="Chromosome"/>
</dbReference>
<feature type="domain" description="RNA polymerase sigma-70 region 2" evidence="6">
    <location>
        <begin position="37"/>
        <end position="101"/>
    </location>
</feature>
<dbReference type="InterPro" id="IPR007627">
    <property type="entry name" value="RNA_pol_sigma70_r2"/>
</dbReference>
<evidence type="ECO:0000313" key="8">
    <source>
        <dbReference type="EMBL" id="QDV71941.1"/>
    </source>
</evidence>
<proteinExistence type="inferred from homology"/>
<dbReference type="EMBL" id="CP036349">
    <property type="protein sequence ID" value="QDV71941.1"/>
    <property type="molecule type" value="Genomic_DNA"/>
</dbReference>
<dbReference type="NCBIfam" id="TIGR02989">
    <property type="entry name" value="Sig-70_gvs1"/>
    <property type="match status" value="1"/>
</dbReference>
<dbReference type="InterPro" id="IPR013325">
    <property type="entry name" value="RNA_pol_sigma_r2"/>
</dbReference>
<keyword evidence="4" id="KW-0804">Transcription</keyword>
<dbReference type="NCBIfam" id="TIGR02937">
    <property type="entry name" value="sigma70-ECF"/>
    <property type="match status" value="1"/>
</dbReference>
<accession>A0A518K2A6</accession>
<dbReference type="PANTHER" id="PTHR43133:SF51">
    <property type="entry name" value="RNA POLYMERASE SIGMA FACTOR"/>
    <property type="match status" value="1"/>
</dbReference>
<dbReference type="GO" id="GO:0006352">
    <property type="term" value="P:DNA-templated transcription initiation"/>
    <property type="evidence" value="ECO:0007669"/>
    <property type="project" value="InterPro"/>
</dbReference>
<evidence type="ECO:0000256" key="5">
    <source>
        <dbReference type="SAM" id="MobiDB-lite"/>
    </source>
</evidence>
<dbReference type="SUPFAM" id="SSF88659">
    <property type="entry name" value="Sigma3 and sigma4 domains of RNA polymerase sigma factors"/>
    <property type="match status" value="1"/>
</dbReference>